<accession>A0A852VLV9</accession>
<dbReference type="Pfam" id="PF02687">
    <property type="entry name" value="FtsX"/>
    <property type="match status" value="2"/>
</dbReference>
<comment type="caution">
    <text evidence="10">The sequence shown here is derived from an EMBL/GenBank/DDBJ whole genome shotgun (WGS) entry which is preliminary data.</text>
</comment>
<evidence type="ECO:0000259" key="9">
    <source>
        <dbReference type="Pfam" id="PF12704"/>
    </source>
</evidence>
<keyword evidence="3 7" id="KW-0812">Transmembrane</keyword>
<evidence type="ECO:0000256" key="4">
    <source>
        <dbReference type="ARBA" id="ARBA00022989"/>
    </source>
</evidence>
<dbReference type="GO" id="GO:0005886">
    <property type="term" value="C:plasma membrane"/>
    <property type="evidence" value="ECO:0007669"/>
    <property type="project" value="UniProtKB-SubCell"/>
</dbReference>
<name>A0A852VLV9_9BACT</name>
<feature type="domain" description="MacB-like periplasmic core" evidence="9">
    <location>
        <begin position="442"/>
        <end position="658"/>
    </location>
</feature>
<keyword evidence="4 7" id="KW-1133">Transmembrane helix</keyword>
<feature type="transmembrane region" description="Helical" evidence="7">
    <location>
        <begin position="377"/>
        <end position="399"/>
    </location>
</feature>
<feature type="transmembrane region" description="Helical" evidence="7">
    <location>
        <begin position="284"/>
        <end position="306"/>
    </location>
</feature>
<feature type="domain" description="ABC3 transporter permease C-terminal" evidence="8">
    <location>
        <begin position="697"/>
        <end position="809"/>
    </location>
</feature>
<sequence>MQTLLQDLRFSVRTLRKSPGFALTAILTLALGIGSVTSVFSVVDSVLLKPFAFPQPNRLVVLRETTREMNGAPSPDNYKHYLNWKANSKTLADAAIFRNDTFSVSSGTDHPEILGGLDISPEFFSVLGVEPMLGRSFLPSETVKGHDSVVILAWSAWQRYFAGDPGVIGRTLTIGGIPQTVVGVLPQAFSFPHMNEMATAVSQREVHAYEIFQPLVPYPSFMNDTGGYDFLVVGRMKAGISPAQVESELGGLQQAFVKNAHIALHPWIVVESLKQEVAGGVSTALWLLLAAVGAVLLIACVNLANLQMARAVAREREVAVRAALGASRRRLMRSTLMDSVVLAVAGGALGLLLSFTGVRLFIAAAPSSLPRLNETHVSWPILLAAAGLSILTALLFGVLPAMRSMRVDPQSAMQASSNRVANSRQGQRTRNLLVAGEVASTVVLLIVTGLIMRSFSRLLMKQREFDSSHVTLAQVDLDAPQYGDTMNGSDKVRAQFMDRALESLGQMPGVQSVAMTSEMPLAGETWIDGIYRPDHPVPQNQEPTANMRWVSPSYLDTLRIPLIEGRNLQASDRDHPTNALISQQTARAIWPGEDPLGKTFTTGDTDTFTVVGVVADARINDLKKTASMIYLPYWQNPWWRAYFLVRSSQPASALTDSIRREVWKIDPQVAIPVLKSLDDQVNDSVATERFQTMLLGSFGLAALLLALLGVYGVLAYSVSLREQEFGIRMALGSGKAALMRHVVQQAAVSVVGGVVTGLVLASVATRWVASLLYETRAADPVAVSASVAILLVASLLATLLPAHRAASVDPIKALKME</sequence>
<dbReference type="InterPro" id="IPR003838">
    <property type="entry name" value="ABC3_permease_C"/>
</dbReference>
<evidence type="ECO:0000256" key="6">
    <source>
        <dbReference type="ARBA" id="ARBA00038076"/>
    </source>
</evidence>
<dbReference type="InterPro" id="IPR025857">
    <property type="entry name" value="MacB_PCD"/>
</dbReference>
<evidence type="ECO:0000256" key="3">
    <source>
        <dbReference type="ARBA" id="ARBA00022692"/>
    </source>
</evidence>
<dbReference type="EMBL" id="JACCCU010000003">
    <property type="protein sequence ID" value="NYF92151.1"/>
    <property type="molecule type" value="Genomic_DNA"/>
</dbReference>
<evidence type="ECO:0000256" key="5">
    <source>
        <dbReference type="ARBA" id="ARBA00023136"/>
    </source>
</evidence>
<feature type="transmembrane region" description="Helical" evidence="7">
    <location>
        <begin position="339"/>
        <end position="365"/>
    </location>
</feature>
<dbReference type="NCBIfam" id="TIGR03434">
    <property type="entry name" value="ADOP"/>
    <property type="match status" value="1"/>
</dbReference>
<dbReference type="InterPro" id="IPR050250">
    <property type="entry name" value="Macrolide_Exporter_MacB"/>
</dbReference>
<feature type="transmembrane region" description="Helical" evidence="7">
    <location>
        <begin position="781"/>
        <end position="802"/>
    </location>
</feature>
<dbReference type="Proteomes" id="UP000564385">
    <property type="component" value="Unassembled WGS sequence"/>
</dbReference>
<dbReference type="InterPro" id="IPR017800">
    <property type="entry name" value="ADOP"/>
</dbReference>
<keyword evidence="2" id="KW-1003">Cell membrane</keyword>
<feature type="transmembrane region" description="Helical" evidence="7">
    <location>
        <begin position="693"/>
        <end position="718"/>
    </location>
</feature>
<evidence type="ECO:0000256" key="1">
    <source>
        <dbReference type="ARBA" id="ARBA00004651"/>
    </source>
</evidence>
<gene>
    <name evidence="10" type="ORF">HDF08_004270</name>
</gene>
<dbReference type="AlphaFoldDB" id="A0A852VLV9"/>
<feature type="transmembrane region" description="Helical" evidence="7">
    <location>
        <begin position="432"/>
        <end position="452"/>
    </location>
</feature>
<proteinExistence type="inferred from homology"/>
<dbReference type="GO" id="GO:0022857">
    <property type="term" value="F:transmembrane transporter activity"/>
    <property type="evidence" value="ECO:0007669"/>
    <property type="project" value="TreeGrafter"/>
</dbReference>
<feature type="transmembrane region" description="Helical" evidence="7">
    <location>
        <begin position="21"/>
        <end position="43"/>
    </location>
</feature>
<dbReference type="PANTHER" id="PTHR30572:SF4">
    <property type="entry name" value="ABC TRANSPORTER PERMEASE YTRF"/>
    <property type="match status" value="1"/>
</dbReference>
<evidence type="ECO:0000259" key="8">
    <source>
        <dbReference type="Pfam" id="PF02687"/>
    </source>
</evidence>
<evidence type="ECO:0000313" key="11">
    <source>
        <dbReference type="Proteomes" id="UP000564385"/>
    </source>
</evidence>
<feature type="domain" description="MacB-like periplasmic core" evidence="9">
    <location>
        <begin position="23"/>
        <end position="249"/>
    </location>
</feature>
<comment type="subcellular location">
    <subcellularLocation>
        <location evidence="1">Cell membrane</location>
        <topology evidence="1">Multi-pass membrane protein</topology>
    </subcellularLocation>
</comment>
<keyword evidence="5 7" id="KW-0472">Membrane</keyword>
<feature type="domain" description="ABC3 transporter permease C-terminal" evidence="8">
    <location>
        <begin position="291"/>
        <end position="409"/>
    </location>
</feature>
<evidence type="ECO:0000313" key="10">
    <source>
        <dbReference type="EMBL" id="NYF92151.1"/>
    </source>
</evidence>
<organism evidence="10 11">
    <name type="scientific">Tunturiibacter lichenicola</name>
    <dbReference type="NCBI Taxonomy" id="2051959"/>
    <lineage>
        <taxon>Bacteria</taxon>
        <taxon>Pseudomonadati</taxon>
        <taxon>Acidobacteriota</taxon>
        <taxon>Terriglobia</taxon>
        <taxon>Terriglobales</taxon>
        <taxon>Acidobacteriaceae</taxon>
        <taxon>Tunturiibacter</taxon>
    </lineage>
</organism>
<dbReference type="Pfam" id="PF12704">
    <property type="entry name" value="MacB_PCD"/>
    <property type="match status" value="2"/>
</dbReference>
<reference evidence="10 11" key="1">
    <citation type="submission" date="2020-07" db="EMBL/GenBank/DDBJ databases">
        <title>Genomic Encyclopedia of Type Strains, Phase IV (KMG-V): Genome sequencing to study the core and pangenomes of soil and plant-associated prokaryotes.</title>
        <authorList>
            <person name="Whitman W."/>
        </authorList>
    </citation>
    <scope>NUCLEOTIDE SEQUENCE [LARGE SCALE GENOMIC DNA]</scope>
    <source>
        <strain evidence="10 11">M8UP22</strain>
    </source>
</reference>
<comment type="similarity">
    <text evidence="6">Belongs to the ABC-4 integral membrane protein family.</text>
</comment>
<evidence type="ECO:0000256" key="2">
    <source>
        <dbReference type="ARBA" id="ARBA00022475"/>
    </source>
</evidence>
<evidence type="ECO:0000256" key="7">
    <source>
        <dbReference type="SAM" id="Phobius"/>
    </source>
</evidence>
<dbReference type="PANTHER" id="PTHR30572">
    <property type="entry name" value="MEMBRANE COMPONENT OF TRANSPORTER-RELATED"/>
    <property type="match status" value="1"/>
</dbReference>
<protein>
    <submittedName>
        <fullName evidence="10">Permease</fullName>
    </submittedName>
</protein>
<feature type="transmembrane region" description="Helical" evidence="7">
    <location>
        <begin position="746"/>
        <end position="769"/>
    </location>
</feature>